<dbReference type="AlphaFoldDB" id="A0A9N8VPJ0"/>
<evidence type="ECO:0000256" key="7">
    <source>
        <dbReference type="ARBA" id="ARBA00049244"/>
    </source>
</evidence>
<dbReference type="InterPro" id="IPR012337">
    <property type="entry name" value="RNaseH-like_sf"/>
</dbReference>
<keyword evidence="5" id="KW-0239">DNA-directed DNA polymerase</keyword>
<feature type="domain" description="DNA-directed DNA polymerase family B multifunctional" evidence="8">
    <location>
        <begin position="503"/>
        <end position="640"/>
    </location>
</feature>
<organism evidence="9 10">
    <name type="scientific">Cetraspora pellucida</name>
    <dbReference type="NCBI Taxonomy" id="1433469"/>
    <lineage>
        <taxon>Eukaryota</taxon>
        <taxon>Fungi</taxon>
        <taxon>Fungi incertae sedis</taxon>
        <taxon>Mucoromycota</taxon>
        <taxon>Glomeromycotina</taxon>
        <taxon>Glomeromycetes</taxon>
        <taxon>Diversisporales</taxon>
        <taxon>Gigasporaceae</taxon>
        <taxon>Cetraspora</taxon>
    </lineage>
</organism>
<comment type="caution">
    <text evidence="9">The sequence shown here is derived from an EMBL/GenBank/DDBJ whole genome shotgun (WGS) entry which is preliminary data.</text>
</comment>
<protein>
    <recommendedName>
        <fullName evidence="2">DNA-directed DNA polymerase</fullName>
        <ecNumber evidence="2">2.7.7.7</ecNumber>
    </recommendedName>
</protein>
<dbReference type="InterPro" id="IPR050240">
    <property type="entry name" value="DNA_pol_type-B"/>
</dbReference>
<evidence type="ECO:0000313" key="9">
    <source>
        <dbReference type="EMBL" id="CAG8455392.1"/>
    </source>
</evidence>
<dbReference type="EMBL" id="CAJVQA010000095">
    <property type="protein sequence ID" value="CAG8455392.1"/>
    <property type="molecule type" value="Genomic_DNA"/>
</dbReference>
<evidence type="ECO:0000256" key="4">
    <source>
        <dbReference type="ARBA" id="ARBA00022695"/>
    </source>
</evidence>
<dbReference type="GO" id="GO:0003887">
    <property type="term" value="F:DNA-directed DNA polymerase activity"/>
    <property type="evidence" value="ECO:0007669"/>
    <property type="project" value="UniProtKB-KW"/>
</dbReference>
<dbReference type="Pfam" id="PF00136">
    <property type="entry name" value="DNA_pol_B"/>
    <property type="match status" value="3"/>
</dbReference>
<evidence type="ECO:0000256" key="5">
    <source>
        <dbReference type="ARBA" id="ARBA00022932"/>
    </source>
</evidence>
<evidence type="ECO:0000256" key="6">
    <source>
        <dbReference type="ARBA" id="ARBA00023125"/>
    </source>
</evidence>
<evidence type="ECO:0000259" key="8">
    <source>
        <dbReference type="Pfam" id="PF00136"/>
    </source>
</evidence>
<dbReference type="InterPro" id="IPR023211">
    <property type="entry name" value="DNA_pol_palm_dom_sf"/>
</dbReference>
<dbReference type="SUPFAM" id="SSF53098">
    <property type="entry name" value="Ribonuclease H-like"/>
    <property type="match status" value="1"/>
</dbReference>
<dbReference type="InterPro" id="IPR006134">
    <property type="entry name" value="DNA-dir_DNA_pol_B_multi_dom"/>
</dbReference>
<gene>
    <name evidence="9" type="ORF">CPELLU_LOCUS360</name>
</gene>
<dbReference type="OrthoDB" id="2436707at2759"/>
<dbReference type="PANTHER" id="PTHR10322:SF23">
    <property type="entry name" value="DNA POLYMERASE DELTA CATALYTIC SUBUNIT"/>
    <property type="match status" value="1"/>
</dbReference>
<keyword evidence="10" id="KW-1185">Reference proteome</keyword>
<dbReference type="InterPro" id="IPR006172">
    <property type="entry name" value="DNA-dir_DNA_pol_B"/>
</dbReference>
<dbReference type="PRINTS" id="PR00106">
    <property type="entry name" value="DNAPOLB"/>
</dbReference>
<dbReference type="GO" id="GO:0006261">
    <property type="term" value="P:DNA-templated DNA replication"/>
    <property type="evidence" value="ECO:0007669"/>
    <property type="project" value="TreeGrafter"/>
</dbReference>
<proteinExistence type="inferred from homology"/>
<keyword evidence="6" id="KW-0238">DNA-binding</keyword>
<sequence>MLITFDDIKKIDFYEISSLLLLYWDIEKSSSQGPGFFLLAENDKDYVYIIQFDIVFYNESFPIRRFCLTTIPINSELFSLKYPETSIIFIELQTQEELLLKFAELFAKLLNIDEQFTGLLTKTKTDLQFNIHQVTVRVVDHNIEKEDQKYGYAGINMNNRSIKISSTENMQCEFMRAPGTVFLDFLVWAKKTFQTEITNILDAVLKYCGLSGKIDLPYIPIKNSVDMRCMFVYVNVIKFKNNKQILNKLSEQLSKMINISVPICLSAFHVSESVLEDYAIEIGCLVWNLICRYASRENILVSSRHKGTVQQGKYEGALVIPPVKNNKRPTADVDFTSYYPNSIIQNNISLKTHVSKESTDSSLNVVIDNDTIYGKFLPHNGDVNKIEIMPHMYLTKHRYYTSLSDALKVFANSVYGETGYRYSSLYHEEVASSVTAFCRAILQVIINFVREQGFIVIYRDTDSIFYSLPESYFIELDLKYSNRLLTKKEYWEEQIKLTIQHFQKLEKNINDFLQQIMKSSYLKMAYEKTLFPFLIFEKKHYIGIKHFYKPDLDNLKLLLKGLKIVKRNVSEFYKIIAKELIYSLLGFNKDFSIHLEEIDRKELVLQIITEYVNKKETMLDLFVLIAKYDLTYAAVSAKDFAKTLDHHLYSNEERASILAQVFLSATKKGNKIVFNFIFKLEEPIESGHFFYYIVTKPGKSSISDKMILIKKFDPKRNTIDIIHYFYSLRDIVAYLLGCKEKQALQKIKEIFDADELRKQQKITEFFVNDTQQKITEFAKVTPI</sequence>
<comment type="similarity">
    <text evidence="1">Belongs to the DNA polymerase type-B family.</text>
</comment>
<keyword evidence="4" id="KW-0548">Nucleotidyltransferase</keyword>
<feature type="domain" description="DNA-directed DNA polymerase family B multifunctional" evidence="8">
    <location>
        <begin position="399"/>
        <end position="468"/>
    </location>
</feature>
<dbReference type="SMART" id="SM00486">
    <property type="entry name" value="POLBc"/>
    <property type="match status" value="1"/>
</dbReference>
<evidence type="ECO:0000256" key="2">
    <source>
        <dbReference type="ARBA" id="ARBA00012417"/>
    </source>
</evidence>
<reference evidence="9" key="1">
    <citation type="submission" date="2021-06" db="EMBL/GenBank/DDBJ databases">
        <authorList>
            <person name="Kallberg Y."/>
            <person name="Tangrot J."/>
            <person name="Rosling A."/>
        </authorList>
    </citation>
    <scope>NUCLEOTIDE SEQUENCE</scope>
    <source>
        <strain evidence="9">FL966</strain>
    </source>
</reference>
<keyword evidence="3" id="KW-0808">Transferase</keyword>
<dbReference type="Proteomes" id="UP000789759">
    <property type="component" value="Unassembled WGS sequence"/>
</dbReference>
<dbReference type="Gene3D" id="3.90.1600.10">
    <property type="entry name" value="Palm domain of DNA polymerase"/>
    <property type="match status" value="1"/>
</dbReference>
<dbReference type="GO" id="GO:0003677">
    <property type="term" value="F:DNA binding"/>
    <property type="evidence" value="ECO:0007669"/>
    <property type="project" value="UniProtKB-KW"/>
</dbReference>
<dbReference type="SUPFAM" id="SSF56672">
    <property type="entry name" value="DNA/RNA polymerases"/>
    <property type="match status" value="1"/>
</dbReference>
<feature type="domain" description="DNA-directed DNA polymerase family B multifunctional" evidence="8">
    <location>
        <begin position="289"/>
        <end position="365"/>
    </location>
</feature>
<dbReference type="PANTHER" id="PTHR10322">
    <property type="entry name" value="DNA POLYMERASE CATALYTIC SUBUNIT"/>
    <property type="match status" value="1"/>
</dbReference>
<dbReference type="InterPro" id="IPR043502">
    <property type="entry name" value="DNA/RNA_pol_sf"/>
</dbReference>
<evidence type="ECO:0000256" key="1">
    <source>
        <dbReference type="ARBA" id="ARBA00005755"/>
    </source>
</evidence>
<dbReference type="GO" id="GO:0000166">
    <property type="term" value="F:nucleotide binding"/>
    <property type="evidence" value="ECO:0007669"/>
    <property type="project" value="InterPro"/>
</dbReference>
<accession>A0A9N8VPJ0</accession>
<evidence type="ECO:0000256" key="3">
    <source>
        <dbReference type="ARBA" id="ARBA00022679"/>
    </source>
</evidence>
<name>A0A9N8VPJ0_9GLOM</name>
<comment type="catalytic activity">
    <reaction evidence="7">
        <text>DNA(n) + a 2'-deoxyribonucleoside 5'-triphosphate = DNA(n+1) + diphosphate</text>
        <dbReference type="Rhea" id="RHEA:22508"/>
        <dbReference type="Rhea" id="RHEA-COMP:17339"/>
        <dbReference type="Rhea" id="RHEA-COMP:17340"/>
        <dbReference type="ChEBI" id="CHEBI:33019"/>
        <dbReference type="ChEBI" id="CHEBI:61560"/>
        <dbReference type="ChEBI" id="CHEBI:173112"/>
        <dbReference type="EC" id="2.7.7.7"/>
    </reaction>
</comment>
<dbReference type="EC" id="2.7.7.7" evidence="2"/>
<evidence type="ECO:0000313" key="10">
    <source>
        <dbReference type="Proteomes" id="UP000789759"/>
    </source>
</evidence>